<dbReference type="SUPFAM" id="SSF53098">
    <property type="entry name" value="Ribonuclease H-like"/>
    <property type="match status" value="1"/>
</dbReference>
<keyword evidence="4" id="KW-0228">DNA excision</keyword>
<evidence type="ECO:0000256" key="11">
    <source>
        <dbReference type="ARBA" id="ARBA00042138"/>
    </source>
</evidence>
<dbReference type="InterPro" id="IPR035901">
    <property type="entry name" value="GIY-YIG_endonuc_sf"/>
</dbReference>
<dbReference type="CDD" id="cd06127">
    <property type="entry name" value="DEDDh"/>
    <property type="match status" value="1"/>
</dbReference>
<evidence type="ECO:0000256" key="10">
    <source>
        <dbReference type="ARBA" id="ARBA00040756"/>
    </source>
</evidence>
<comment type="caution">
    <text evidence="15">The sequence shown here is derived from an EMBL/GenBank/DDBJ whole genome shotgun (WGS) entry which is preliminary data.</text>
</comment>
<evidence type="ECO:0000256" key="6">
    <source>
        <dbReference type="ARBA" id="ARBA00022839"/>
    </source>
</evidence>
<evidence type="ECO:0000313" key="16">
    <source>
        <dbReference type="Proteomes" id="UP001319882"/>
    </source>
</evidence>
<name>A0ABS8DU51_9GAMM</name>
<dbReference type="NCBIfam" id="TIGR00573">
    <property type="entry name" value="dnaq"/>
    <property type="match status" value="1"/>
</dbReference>
<evidence type="ECO:0000259" key="14">
    <source>
        <dbReference type="PROSITE" id="PS50164"/>
    </source>
</evidence>
<comment type="catalytic activity">
    <reaction evidence="13">
        <text>DNA(n) + a 2'-deoxyribonucleoside 5'-triphosphate = DNA(n+1) + diphosphate</text>
        <dbReference type="Rhea" id="RHEA:22508"/>
        <dbReference type="Rhea" id="RHEA-COMP:17339"/>
        <dbReference type="Rhea" id="RHEA-COMP:17340"/>
        <dbReference type="ChEBI" id="CHEBI:33019"/>
        <dbReference type="ChEBI" id="CHEBI:61560"/>
        <dbReference type="ChEBI" id="CHEBI:173112"/>
        <dbReference type="EC" id="2.7.7.7"/>
    </reaction>
</comment>
<dbReference type="InterPro" id="IPR047296">
    <property type="entry name" value="GIY-YIG_UvrC_Cho"/>
</dbReference>
<dbReference type="SUPFAM" id="SSF82771">
    <property type="entry name" value="GIY-YIG endonuclease"/>
    <property type="match status" value="1"/>
</dbReference>
<dbReference type="RefSeq" id="WP_227390486.1">
    <property type="nucleotide sequence ID" value="NZ_JBHSCJ010000002.1"/>
</dbReference>
<evidence type="ECO:0000256" key="5">
    <source>
        <dbReference type="ARBA" id="ARBA00022801"/>
    </source>
</evidence>
<dbReference type="PANTHER" id="PTHR30562">
    <property type="entry name" value="UVRC/OXIDOREDUCTASE"/>
    <property type="match status" value="1"/>
</dbReference>
<dbReference type="PANTHER" id="PTHR30562:SF10">
    <property type="entry name" value="EXCINUCLEASE CHO"/>
    <property type="match status" value="1"/>
</dbReference>
<dbReference type="InterPro" id="IPR006054">
    <property type="entry name" value="DnaQ"/>
</dbReference>
<dbReference type="PROSITE" id="PS50164">
    <property type="entry name" value="GIY_YIG"/>
    <property type="match status" value="1"/>
</dbReference>
<dbReference type="SMART" id="SM00479">
    <property type="entry name" value="EXOIII"/>
    <property type="match status" value="1"/>
</dbReference>
<keyword evidence="16" id="KW-1185">Reference proteome</keyword>
<evidence type="ECO:0000256" key="9">
    <source>
        <dbReference type="ARBA" id="ARBA00023236"/>
    </source>
</evidence>
<dbReference type="InterPro" id="IPR012337">
    <property type="entry name" value="RNaseH-like_sf"/>
</dbReference>
<evidence type="ECO:0000256" key="4">
    <source>
        <dbReference type="ARBA" id="ARBA00022769"/>
    </source>
</evidence>
<evidence type="ECO:0000256" key="1">
    <source>
        <dbReference type="ARBA" id="ARBA00012417"/>
    </source>
</evidence>
<dbReference type="InterPro" id="IPR036397">
    <property type="entry name" value="RNaseH_sf"/>
</dbReference>
<keyword evidence="9" id="KW-0742">SOS response</keyword>
<dbReference type="InterPro" id="IPR050066">
    <property type="entry name" value="UvrABC_protein_C"/>
</dbReference>
<keyword evidence="2" id="KW-0540">Nuclease</keyword>
<keyword evidence="6" id="KW-0269">Exonuclease</keyword>
<keyword evidence="7" id="KW-0267">Excision nuclease</keyword>
<accession>A0ABS8DU51</accession>
<evidence type="ECO:0000256" key="12">
    <source>
        <dbReference type="ARBA" id="ARBA00042732"/>
    </source>
</evidence>
<dbReference type="Pfam" id="PF01541">
    <property type="entry name" value="GIY-YIG"/>
    <property type="match status" value="1"/>
</dbReference>
<evidence type="ECO:0000256" key="3">
    <source>
        <dbReference type="ARBA" id="ARBA00022763"/>
    </source>
</evidence>
<evidence type="ECO:0000313" key="15">
    <source>
        <dbReference type="EMBL" id="MCB8889812.1"/>
    </source>
</evidence>
<dbReference type="Gene3D" id="3.40.1440.10">
    <property type="entry name" value="GIY-YIG endonuclease"/>
    <property type="match status" value="1"/>
</dbReference>
<dbReference type="Pfam" id="PF00929">
    <property type="entry name" value="RNase_T"/>
    <property type="match status" value="1"/>
</dbReference>
<gene>
    <name evidence="15" type="ORF">GEV37_11870</name>
</gene>
<dbReference type="InterPro" id="IPR000305">
    <property type="entry name" value="GIY-YIG_endonuc"/>
</dbReference>
<proteinExistence type="predicted"/>
<keyword evidence="3" id="KW-0227">DNA damage</keyword>
<organism evidence="15 16">
    <name type="scientific">Vreelandella malpeensis</name>
    <dbReference type="NCBI Taxonomy" id="1172368"/>
    <lineage>
        <taxon>Bacteria</taxon>
        <taxon>Pseudomonadati</taxon>
        <taxon>Pseudomonadota</taxon>
        <taxon>Gammaproteobacteria</taxon>
        <taxon>Oceanospirillales</taxon>
        <taxon>Halomonadaceae</taxon>
        <taxon>Vreelandella</taxon>
    </lineage>
</organism>
<dbReference type="Gene3D" id="3.30.420.10">
    <property type="entry name" value="Ribonuclease H-like superfamily/Ribonuclease H"/>
    <property type="match status" value="1"/>
</dbReference>
<dbReference type="SMART" id="SM00465">
    <property type="entry name" value="GIYc"/>
    <property type="match status" value="1"/>
</dbReference>
<sequence>MSQQALIFIDLETTGTRATRDRITEIAALKVVEGQITERWVSLIDPGVAIPPFISRLTGIHDEMVAGAPSFAQVAPALREWLSDGRLVAHNARFDAGFLRNAFKRAGLDYRPEVLCTLRISRRLEPQQRQHNLKALLSRFAIDSRRSHRAEDDADALWQLWQVWQQRFDGETWQAALAQEHQHKNLPANLDSDIIADLPSAPGVYLFYGHNRLPLYVGKSINLRNRVKGHFQRDHQDDKAMRMLQQIQHVEWEETAGDLGAQLREAQLIKELMPIMNRQLRRQGRLKTWYWGEGEHAPTLAGSAVLANAEPGQCFGLFRNAAEAKQALRTLCDEHKLCAQVLGLDKGKGRCFKQQLGKCLGACCQKESLEAHTARAQMALERLKVDAWPWPGRIVIRERSARTRRSAYHAVDHWCYLGSAETLAKAKRIKGAAPQFDVDTYRILNRFLRDAEAHRLTITAL</sequence>
<feature type="domain" description="GIY-YIG" evidence="14">
    <location>
        <begin position="200"/>
        <end position="278"/>
    </location>
</feature>
<keyword evidence="5" id="KW-0378">Hydrolase</keyword>
<dbReference type="Proteomes" id="UP001319882">
    <property type="component" value="Unassembled WGS sequence"/>
</dbReference>
<evidence type="ECO:0000256" key="13">
    <source>
        <dbReference type="ARBA" id="ARBA00049244"/>
    </source>
</evidence>
<evidence type="ECO:0000256" key="2">
    <source>
        <dbReference type="ARBA" id="ARBA00022722"/>
    </source>
</evidence>
<dbReference type="EC" id="2.7.7.7" evidence="1"/>
<evidence type="ECO:0000256" key="8">
    <source>
        <dbReference type="ARBA" id="ARBA00023204"/>
    </source>
</evidence>
<dbReference type="CDD" id="cd10434">
    <property type="entry name" value="GIY-YIG_UvrC_Cho"/>
    <property type="match status" value="1"/>
</dbReference>
<dbReference type="InterPro" id="IPR013520">
    <property type="entry name" value="Ribonucl_H"/>
</dbReference>
<dbReference type="EMBL" id="WHVL01000005">
    <property type="protein sequence ID" value="MCB8889812.1"/>
    <property type="molecule type" value="Genomic_DNA"/>
</dbReference>
<reference evidence="15 16" key="1">
    <citation type="journal article" date="2021" name="Sci. Rep.">
        <title>Genome analysis of a halophilic bacterium Halomonas malpeensis YU-PRIM-29(T) reveals its exopolysaccharide and pigment producing capabilities.</title>
        <authorList>
            <person name="Athmika"/>
            <person name="Ghate S.D."/>
            <person name="Arun A.B."/>
            <person name="Rao S.S."/>
            <person name="Kumar S.T.A."/>
            <person name="Kandiyil M.K."/>
            <person name="Saptami K."/>
            <person name="Rekha P.D."/>
        </authorList>
    </citation>
    <scope>NUCLEOTIDE SEQUENCE [LARGE SCALE GENOMIC DNA]</scope>
    <source>
        <strain evidence="16">prim 29</strain>
    </source>
</reference>
<keyword evidence="8" id="KW-0234">DNA repair</keyword>
<evidence type="ECO:0000256" key="7">
    <source>
        <dbReference type="ARBA" id="ARBA00022881"/>
    </source>
</evidence>
<protein>
    <recommendedName>
        <fullName evidence="10">Excinuclease cho</fullName>
        <ecNumber evidence="1">2.7.7.7</ecNumber>
    </recommendedName>
    <alternativeName>
        <fullName evidence="12">Endonuclease cho</fullName>
    </alternativeName>
    <alternativeName>
        <fullName evidence="11">UvrC homolog protein</fullName>
    </alternativeName>
</protein>